<proteinExistence type="predicted"/>
<dbReference type="AlphaFoldDB" id="A0A4Y2ID16"/>
<reference evidence="2 3" key="1">
    <citation type="journal article" date="2019" name="Sci. Rep.">
        <title>Orb-weaving spider Araneus ventricosus genome elucidates the spidroin gene catalogue.</title>
        <authorList>
            <person name="Kono N."/>
            <person name="Nakamura H."/>
            <person name="Ohtoshi R."/>
            <person name="Moran D.A.P."/>
            <person name="Shinohara A."/>
            <person name="Yoshida Y."/>
            <person name="Fujiwara M."/>
            <person name="Mori M."/>
            <person name="Tomita M."/>
            <person name="Arakawa K."/>
        </authorList>
    </citation>
    <scope>NUCLEOTIDE SEQUENCE [LARGE SCALE GENOMIC DNA]</scope>
</reference>
<organism evidence="2 3">
    <name type="scientific">Araneus ventricosus</name>
    <name type="common">Orbweaver spider</name>
    <name type="synonym">Epeira ventricosa</name>
    <dbReference type="NCBI Taxonomy" id="182803"/>
    <lineage>
        <taxon>Eukaryota</taxon>
        <taxon>Metazoa</taxon>
        <taxon>Ecdysozoa</taxon>
        <taxon>Arthropoda</taxon>
        <taxon>Chelicerata</taxon>
        <taxon>Arachnida</taxon>
        <taxon>Araneae</taxon>
        <taxon>Araneomorphae</taxon>
        <taxon>Entelegynae</taxon>
        <taxon>Araneoidea</taxon>
        <taxon>Araneidae</taxon>
        <taxon>Araneus</taxon>
    </lineage>
</organism>
<gene>
    <name evidence="2" type="ORF">AVEN_18683_1</name>
</gene>
<evidence type="ECO:0000256" key="1">
    <source>
        <dbReference type="SAM" id="MobiDB-lite"/>
    </source>
</evidence>
<feature type="region of interest" description="Disordered" evidence="1">
    <location>
        <begin position="1"/>
        <end position="79"/>
    </location>
</feature>
<dbReference type="EMBL" id="BGPR01002528">
    <property type="protein sequence ID" value="GBM74956.1"/>
    <property type="molecule type" value="Genomic_DNA"/>
</dbReference>
<keyword evidence="3" id="KW-1185">Reference proteome</keyword>
<sequence length="107" mass="12289">MLHRDNFVSVRLQSAQQPKKKSLSEAPKLNDHWSKTQPGLHPSRKFSQSPTENAKGVKDPPQIRRKTGNGNGLLSAFRPEIKKKWRREEYIFPNTTQSNIDTPEIDP</sequence>
<dbReference type="Proteomes" id="UP000499080">
    <property type="component" value="Unassembled WGS sequence"/>
</dbReference>
<name>A0A4Y2ID16_ARAVE</name>
<comment type="caution">
    <text evidence="2">The sequence shown here is derived from an EMBL/GenBank/DDBJ whole genome shotgun (WGS) entry which is preliminary data.</text>
</comment>
<evidence type="ECO:0000313" key="2">
    <source>
        <dbReference type="EMBL" id="GBM74956.1"/>
    </source>
</evidence>
<protein>
    <submittedName>
        <fullName evidence="2">Uncharacterized protein</fullName>
    </submittedName>
</protein>
<accession>A0A4Y2ID16</accession>
<evidence type="ECO:0000313" key="3">
    <source>
        <dbReference type="Proteomes" id="UP000499080"/>
    </source>
</evidence>